<organism evidence="1 2">
    <name type="scientific">Aerophobetes bacterium</name>
    <dbReference type="NCBI Taxonomy" id="2030807"/>
    <lineage>
        <taxon>Bacteria</taxon>
        <taxon>Candidatus Aerophobota</taxon>
    </lineage>
</organism>
<comment type="caution">
    <text evidence="1">The sequence shown here is derived from an EMBL/GenBank/DDBJ whole genome shotgun (WGS) entry which is preliminary data.</text>
</comment>
<dbReference type="AlphaFoldDB" id="A0A523VV90"/>
<protein>
    <submittedName>
        <fullName evidence="1">Uncharacterized protein</fullName>
    </submittedName>
</protein>
<reference evidence="1 2" key="1">
    <citation type="submission" date="2019-03" db="EMBL/GenBank/DDBJ databases">
        <title>Metabolic potential of uncultured bacteria and archaea associated with petroleum seepage in deep-sea sediments.</title>
        <authorList>
            <person name="Dong X."/>
            <person name="Hubert C."/>
        </authorList>
    </citation>
    <scope>NUCLEOTIDE SEQUENCE [LARGE SCALE GENOMIC DNA]</scope>
    <source>
        <strain evidence="1">E29_bin52</strain>
    </source>
</reference>
<sequence>MDKKYPINIWINDERYEKLQETGLGDMAEDVLAGMKVLKVQCTEGQKDEVLKLYPMAKFDSATTQSIELLPPEVKHKMFNLVIKKKNLDIVEEFLEGTKRT</sequence>
<gene>
    <name evidence="1" type="ORF">E3J48_08655</name>
</gene>
<dbReference type="InterPro" id="IPR054230">
    <property type="entry name" value="DUF6955"/>
</dbReference>
<dbReference type="Proteomes" id="UP000319130">
    <property type="component" value="Unassembled WGS sequence"/>
</dbReference>
<dbReference type="EMBL" id="SOIZ01000402">
    <property type="protein sequence ID" value="TET58672.1"/>
    <property type="molecule type" value="Genomic_DNA"/>
</dbReference>
<dbReference type="Pfam" id="PF22271">
    <property type="entry name" value="DUF6955"/>
    <property type="match status" value="1"/>
</dbReference>
<name>A0A523VV90_UNCAE</name>
<accession>A0A523VV90</accession>
<proteinExistence type="predicted"/>
<evidence type="ECO:0000313" key="2">
    <source>
        <dbReference type="Proteomes" id="UP000319130"/>
    </source>
</evidence>
<evidence type="ECO:0000313" key="1">
    <source>
        <dbReference type="EMBL" id="TET58672.1"/>
    </source>
</evidence>